<evidence type="ECO:0000313" key="2">
    <source>
        <dbReference type="Proteomes" id="UP001418222"/>
    </source>
</evidence>
<comment type="caution">
    <text evidence="1">The sequence shown here is derived from an EMBL/GenBank/DDBJ whole genome shotgun (WGS) entry which is preliminary data.</text>
</comment>
<sequence>MDRPISSDRIHESGTGKVRRIYAAAMLHDYFLNDWTEFTKTSCGKNGRVSHSESVIETFPPAGFFVFKTICKLQISILNRIRIGVFPSRLPLPKVSPCLYRLLYGVPRPCTVRLVLARCALLFARCELTVTDSSLLFVARYSSLFTVRCGLLLAARCSRGLPFACCSLFVACCGLFLPRGCQSSPLARLACCGRGSPIVSCLFQVAFALATKIIQLSTFCRLSRFERFPCSLTFSSRATACPLSLVRCGLSCRGLIASRLSVVAWALSAVPLLRASPCDFFSLVAARSLLAA</sequence>
<dbReference type="Proteomes" id="UP001418222">
    <property type="component" value="Unassembled WGS sequence"/>
</dbReference>
<evidence type="ECO:0000313" key="1">
    <source>
        <dbReference type="EMBL" id="KAK8942362.1"/>
    </source>
</evidence>
<name>A0AAP0G767_9ASPA</name>
<reference evidence="1 2" key="1">
    <citation type="journal article" date="2022" name="Nat. Plants">
        <title>Genomes of leafy and leafless Platanthera orchids illuminate the evolution of mycoheterotrophy.</title>
        <authorList>
            <person name="Li M.H."/>
            <person name="Liu K.W."/>
            <person name="Li Z."/>
            <person name="Lu H.C."/>
            <person name="Ye Q.L."/>
            <person name="Zhang D."/>
            <person name="Wang J.Y."/>
            <person name="Li Y.F."/>
            <person name="Zhong Z.M."/>
            <person name="Liu X."/>
            <person name="Yu X."/>
            <person name="Liu D.K."/>
            <person name="Tu X.D."/>
            <person name="Liu B."/>
            <person name="Hao Y."/>
            <person name="Liao X.Y."/>
            <person name="Jiang Y.T."/>
            <person name="Sun W.H."/>
            <person name="Chen J."/>
            <person name="Chen Y.Q."/>
            <person name="Ai Y."/>
            <person name="Zhai J.W."/>
            <person name="Wu S.S."/>
            <person name="Zhou Z."/>
            <person name="Hsiao Y.Y."/>
            <person name="Wu W.L."/>
            <person name="Chen Y.Y."/>
            <person name="Lin Y.F."/>
            <person name="Hsu J.L."/>
            <person name="Li C.Y."/>
            <person name="Wang Z.W."/>
            <person name="Zhao X."/>
            <person name="Zhong W.Y."/>
            <person name="Ma X.K."/>
            <person name="Ma L."/>
            <person name="Huang J."/>
            <person name="Chen G.Z."/>
            <person name="Huang M.Z."/>
            <person name="Huang L."/>
            <person name="Peng D.H."/>
            <person name="Luo Y.B."/>
            <person name="Zou S.Q."/>
            <person name="Chen S.P."/>
            <person name="Lan S."/>
            <person name="Tsai W.C."/>
            <person name="Van de Peer Y."/>
            <person name="Liu Z.J."/>
        </authorList>
    </citation>
    <scope>NUCLEOTIDE SEQUENCE [LARGE SCALE GENOMIC DNA]</scope>
    <source>
        <strain evidence="1">Lor287</strain>
    </source>
</reference>
<proteinExistence type="predicted"/>
<keyword evidence="2" id="KW-1185">Reference proteome</keyword>
<protein>
    <submittedName>
        <fullName evidence="1">Uncharacterized protein</fullName>
    </submittedName>
</protein>
<dbReference type="AlphaFoldDB" id="A0AAP0G767"/>
<dbReference type="EMBL" id="JBBWWQ010000007">
    <property type="protein sequence ID" value="KAK8942362.1"/>
    <property type="molecule type" value="Genomic_DNA"/>
</dbReference>
<gene>
    <name evidence="1" type="ORF">KSP39_PZI009408</name>
</gene>
<organism evidence="1 2">
    <name type="scientific">Platanthera zijinensis</name>
    <dbReference type="NCBI Taxonomy" id="2320716"/>
    <lineage>
        <taxon>Eukaryota</taxon>
        <taxon>Viridiplantae</taxon>
        <taxon>Streptophyta</taxon>
        <taxon>Embryophyta</taxon>
        <taxon>Tracheophyta</taxon>
        <taxon>Spermatophyta</taxon>
        <taxon>Magnoliopsida</taxon>
        <taxon>Liliopsida</taxon>
        <taxon>Asparagales</taxon>
        <taxon>Orchidaceae</taxon>
        <taxon>Orchidoideae</taxon>
        <taxon>Orchideae</taxon>
        <taxon>Orchidinae</taxon>
        <taxon>Platanthera</taxon>
    </lineage>
</organism>
<accession>A0AAP0G767</accession>